<dbReference type="SUPFAM" id="SSF46565">
    <property type="entry name" value="Chaperone J-domain"/>
    <property type="match status" value="1"/>
</dbReference>
<accession>A0A7M5WQY0</accession>
<dbReference type="InterPro" id="IPR007872">
    <property type="entry name" value="DPH_MB_dom"/>
</dbReference>
<comment type="similarity">
    <text evidence="1">Belongs to the DPH4 family.</text>
</comment>
<sequence length="141" mass="16657">MVENFYKLLGISSDATQEEIKKSYQKSVLKCHPDKVKDDDQQGDTDMFMKLQEAKEILLDSDKRKEYDRKLKESEVKKFKGPLFSSETLDSLEYEDTENYYYMECRCSGLYVLEESEVDQTKDLLYVQCDNCTFYIEVQPT</sequence>
<dbReference type="PROSITE" id="PS51074">
    <property type="entry name" value="DPH_MB"/>
    <property type="match status" value="1"/>
</dbReference>
<name>A0A7M5WQY0_9CNID</name>
<dbReference type="SUPFAM" id="SSF144217">
    <property type="entry name" value="CSL zinc finger"/>
    <property type="match status" value="1"/>
</dbReference>
<dbReference type="CDD" id="cd06257">
    <property type="entry name" value="DnaJ"/>
    <property type="match status" value="1"/>
</dbReference>
<dbReference type="AlphaFoldDB" id="A0A7M5WQY0"/>
<evidence type="ECO:0000256" key="1">
    <source>
        <dbReference type="ARBA" id="ARBA00006169"/>
    </source>
</evidence>
<dbReference type="Proteomes" id="UP000594262">
    <property type="component" value="Unplaced"/>
</dbReference>
<keyword evidence="3" id="KW-0862">Zinc</keyword>
<dbReference type="Gene3D" id="3.10.660.10">
    <property type="entry name" value="DPH Zinc finger"/>
    <property type="match status" value="1"/>
</dbReference>
<dbReference type="SMART" id="SM00271">
    <property type="entry name" value="DnaJ"/>
    <property type="match status" value="1"/>
</dbReference>
<dbReference type="GeneID" id="136797534"/>
<keyword evidence="8" id="KW-1185">Reference proteome</keyword>
<dbReference type="Pfam" id="PF05207">
    <property type="entry name" value="Zn_ribbon_CSL"/>
    <property type="match status" value="1"/>
</dbReference>
<feature type="domain" description="J" evidence="5">
    <location>
        <begin position="4"/>
        <end position="71"/>
    </location>
</feature>
<evidence type="ECO:0000256" key="3">
    <source>
        <dbReference type="ARBA" id="ARBA00022833"/>
    </source>
</evidence>
<proteinExistence type="inferred from homology"/>
<dbReference type="GO" id="GO:0008198">
    <property type="term" value="F:ferrous iron binding"/>
    <property type="evidence" value="ECO:0007669"/>
    <property type="project" value="TreeGrafter"/>
</dbReference>
<evidence type="ECO:0000259" key="5">
    <source>
        <dbReference type="PROSITE" id="PS50076"/>
    </source>
</evidence>
<evidence type="ECO:0000256" key="2">
    <source>
        <dbReference type="ARBA" id="ARBA00022723"/>
    </source>
</evidence>
<dbReference type="Pfam" id="PF00226">
    <property type="entry name" value="DnaJ"/>
    <property type="match status" value="1"/>
</dbReference>
<dbReference type="Gene3D" id="1.10.287.110">
    <property type="entry name" value="DnaJ domain"/>
    <property type="match status" value="1"/>
</dbReference>
<dbReference type="PRINTS" id="PR00625">
    <property type="entry name" value="JDOMAIN"/>
</dbReference>
<reference evidence="7" key="1">
    <citation type="submission" date="2021-01" db="UniProtKB">
        <authorList>
            <consortium name="EnsemblMetazoa"/>
        </authorList>
    </citation>
    <scope>IDENTIFICATION</scope>
</reference>
<dbReference type="InterPro" id="IPR036869">
    <property type="entry name" value="J_dom_sf"/>
</dbReference>
<dbReference type="GO" id="GO:0001671">
    <property type="term" value="F:ATPase activator activity"/>
    <property type="evidence" value="ECO:0007669"/>
    <property type="project" value="TreeGrafter"/>
</dbReference>
<dbReference type="InterPro" id="IPR001623">
    <property type="entry name" value="DnaJ_domain"/>
</dbReference>
<keyword evidence="2" id="KW-0479">Metal-binding</keyword>
<feature type="domain" description="DPH-type MB" evidence="6">
    <location>
        <begin position="83"/>
        <end position="141"/>
    </location>
</feature>
<evidence type="ECO:0000313" key="7">
    <source>
        <dbReference type="EnsemblMetazoa" id="CLYHEMP003707.2"/>
    </source>
</evidence>
<evidence type="ECO:0000256" key="4">
    <source>
        <dbReference type="ARBA" id="ARBA00023004"/>
    </source>
</evidence>
<dbReference type="EnsemblMetazoa" id="CLYHEMT003707.2">
    <property type="protein sequence ID" value="CLYHEMP003707.2"/>
    <property type="gene ID" value="CLYHEMG003707"/>
</dbReference>
<evidence type="ECO:0000259" key="6">
    <source>
        <dbReference type="PROSITE" id="PS51074"/>
    </source>
</evidence>
<dbReference type="InterPro" id="IPR036671">
    <property type="entry name" value="DPH_MB_sf"/>
</dbReference>
<dbReference type="PANTHER" id="PTHR45255:SF1">
    <property type="entry name" value="DNAJ HOMOLOG SUBFAMILY C MEMBER 24"/>
    <property type="match status" value="1"/>
</dbReference>
<keyword evidence="4" id="KW-0408">Iron</keyword>
<protein>
    <submittedName>
        <fullName evidence="7">Uncharacterized protein</fullName>
    </submittedName>
</protein>
<dbReference type="RefSeq" id="XP_066910215.1">
    <property type="nucleotide sequence ID" value="XM_067054114.1"/>
</dbReference>
<dbReference type="PANTHER" id="PTHR45255">
    <property type="entry name" value="DNAJ HOMOLOG SUBFAMILY C MEMBER 24"/>
    <property type="match status" value="1"/>
</dbReference>
<dbReference type="PROSITE" id="PS50076">
    <property type="entry name" value="DNAJ_2"/>
    <property type="match status" value="1"/>
</dbReference>
<evidence type="ECO:0000313" key="8">
    <source>
        <dbReference type="Proteomes" id="UP000594262"/>
    </source>
</evidence>
<organism evidence="7 8">
    <name type="scientific">Clytia hemisphaerica</name>
    <dbReference type="NCBI Taxonomy" id="252671"/>
    <lineage>
        <taxon>Eukaryota</taxon>
        <taxon>Metazoa</taxon>
        <taxon>Cnidaria</taxon>
        <taxon>Hydrozoa</taxon>
        <taxon>Hydroidolina</taxon>
        <taxon>Leptothecata</taxon>
        <taxon>Obeliida</taxon>
        <taxon>Clytiidae</taxon>
        <taxon>Clytia</taxon>
    </lineage>
</organism>